<dbReference type="OrthoDB" id="5489603at2"/>
<gene>
    <name evidence="5" type="ORF">VITFI_CDS3514</name>
</gene>
<keyword evidence="6" id="KW-1185">Reference proteome</keyword>
<geneLocation type="plasmid" evidence="6">
    <name>pvf2</name>
</geneLocation>
<dbReference type="Proteomes" id="UP000199729">
    <property type="component" value="Plasmid pVF2"/>
</dbReference>
<accession>A0A221KJS5</accession>
<evidence type="ECO:0000313" key="6">
    <source>
        <dbReference type="Proteomes" id="UP000199729"/>
    </source>
</evidence>
<dbReference type="Gene3D" id="2.70.70.10">
    <property type="entry name" value="Glucose Permease (Domain IIA)"/>
    <property type="match status" value="1"/>
</dbReference>
<dbReference type="RefSeq" id="WP_089418460.1">
    <property type="nucleotide sequence ID" value="NZ_CP022425.1"/>
</dbReference>
<dbReference type="InterPro" id="IPR050570">
    <property type="entry name" value="Cell_wall_metabolism_enzyme"/>
</dbReference>
<dbReference type="GO" id="GO:0004222">
    <property type="term" value="F:metalloendopeptidase activity"/>
    <property type="evidence" value="ECO:0007669"/>
    <property type="project" value="TreeGrafter"/>
</dbReference>
<dbReference type="Pfam" id="PF01551">
    <property type="entry name" value="Peptidase_M23"/>
    <property type="match status" value="1"/>
</dbReference>
<reference evidence="5 6" key="1">
    <citation type="submission" date="2017-07" db="EMBL/GenBank/DDBJ databases">
        <title>Complete Genome Sequence of the cosmetic ferment Vitreoscilla filiformis (ATCC15551).</title>
        <authorList>
            <person name="Contreras S."/>
            <person name="Sagory-Zalkind P."/>
            <person name="Blanquart H."/>
            <person name="Iltis A."/>
            <person name="Morand S.C."/>
        </authorList>
    </citation>
    <scope>NUCLEOTIDE SEQUENCE [LARGE SCALE GENOMIC DNA]</scope>
    <source>
        <strain evidence="5 6">ATCC 15551</strain>
        <plasmid evidence="6">Plasmid pvf2</plasmid>
    </source>
</reference>
<dbReference type="AlphaFoldDB" id="A0A221KJS5"/>
<protein>
    <submittedName>
        <fullName evidence="5">Peptidase M23</fullName>
    </submittedName>
</protein>
<dbReference type="PANTHER" id="PTHR21666:SF289">
    <property type="entry name" value="L-ALA--D-GLU ENDOPEPTIDASE"/>
    <property type="match status" value="1"/>
</dbReference>
<dbReference type="InterPro" id="IPR016047">
    <property type="entry name" value="M23ase_b-sheet_dom"/>
</dbReference>
<keyword evidence="1 3" id="KW-0732">Signal</keyword>
<feature type="coiled-coil region" evidence="2">
    <location>
        <begin position="323"/>
        <end position="369"/>
    </location>
</feature>
<dbReference type="InterPro" id="IPR011055">
    <property type="entry name" value="Dup_hybrid_motif"/>
</dbReference>
<keyword evidence="5" id="KW-0614">Plasmid</keyword>
<evidence type="ECO:0000256" key="1">
    <source>
        <dbReference type="ARBA" id="ARBA00022729"/>
    </source>
</evidence>
<evidence type="ECO:0000259" key="4">
    <source>
        <dbReference type="Pfam" id="PF01551"/>
    </source>
</evidence>
<feature type="signal peptide" evidence="3">
    <location>
        <begin position="1"/>
        <end position="19"/>
    </location>
</feature>
<feature type="domain" description="M23ase beta-sheet core" evidence="4">
    <location>
        <begin position="56"/>
        <end position="142"/>
    </location>
</feature>
<dbReference type="KEGG" id="vff:VITFI_CDS3514"/>
<evidence type="ECO:0000256" key="2">
    <source>
        <dbReference type="SAM" id="Coils"/>
    </source>
</evidence>
<organism evidence="5 6">
    <name type="scientific">Vitreoscilla filiformis</name>
    <dbReference type="NCBI Taxonomy" id="63"/>
    <lineage>
        <taxon>Bacteria</taxon>
        <taxon>Pseudomonadati</taxon>
        <taxon>Pseudomonadota</taxon>
        <taxon>Betaproteobacteria</taxon>
        <taxon>Neisseriales</taxon>
        <taxon>Neisseriaceae</taxon>
        <taxon>Vitreoscilla</taxon>
    </lineage>
</organism>
<evidence type="ECO:0000313" key="5">
    <source>
        <dbReference type="EMBL" id="ASM79291.1"/>
    </source>
</evidence>
<dbReference type="PANTHER" id="PTHR21666">
    <property type="entry name" value="PEPTIDASE-RELATED"/>
    <property type="match status" value="1"/>
</dbReference>
<evidence type="ECO:0000256" key="3">
    <source>
        <dbReference type="SAM" id="SignalP"/>
    </source>
</evidence>
<name>A0A221KJS5_VITFI</name>
<dbReference type="SUPFAM" id="SSF51261">
    <property type="entry name" value="Duplicated hybrid motif"/>
    <property type="match status" value="1"/>
</dbReference>
<dbReference type="CDD" id="cd12797">
    <property type="entry name" value="M23_peptidase"/>
    <property type="match status" value="1"/>
</dbReference>
<proteinExistence type="predicted"/>
<feature type="chain" id="PRO_5012510661" evidence="3">
    <location>
        <begin position="20"/>
        <end position="373"/>
    </location>
</feature>
<keyword evidence="2" id="KW-0175">Coiled coil</keyword>
<sequence>MHKPLVLTLALAISGSAFADTCMVSPTSKEQVSGRFGKFREGGAANFGSGNAKPHMHDGLDFSTSGQSAPLYATSAGTVTWAKLRGSAGNTVIIKRDNGQSAVYYHLSYIAVKEGDKVQAGQEIGRAGSTGMKPGGAVHLHFIYGVPNADDARAKTFSADANKNPTFNPAQLPNAISKQSTAFNYATDPSPYFCKTFPIQNDGLYPVLGSDTMAQYNKLFGATPAMGVPPTTQFDPVQVAAANGDALQAAAKGATSMANVLNDADGYGSLPSPPIGDFETMSPAEMMSTEAQRRFADSEWNKSITQVSSRALWVDYLRAQGVSAQLNAAIRQKKERMEALLALYTSQKLAVKRQQVEAARDRAQRADVQRSIQ</sequence>
<dbReference type="EMBL" id="CP022425">
    <property type="protein sequence ID" value="ASM79291.1"/>
    <property type="molecule type" value="Genomic_DNA"/>
</dbReference>